<reference evidence="2" key="2">
    <citation type="journal article" date="2015" name="Data Brief">
        <title>Shoot transcriptome of the giant reed, Arundo donax.</title>
        <authorList>
            <person name="Barrero R.A."/>
            <person name="Guerrero F.D."/>
            <person name="Moolhuijzen P."/>
            <person name="Goolsby J.A."/>
            <person name="Tidwell J."/>
            <person name="Bellgard S.E."/>
            <person name="Bellgard M.I."/>
        </authorList>
    </citation>
    <scope>NUCLEOTIDE SEQUENCE</scope>
    <source>
        <tissue evidence="2">Shoot tissue taken approximately 20 cm above the soil surface</tissue>
    </source>
</reference>
<accession>A0A0A9DMP6</accession>
<proteinExistence type="predicted"/>
<reference evidence="2" key="1">
    <citation type="submission" date="2014-09" db="EMBL/GenBank/DDBJ databases">
        <authorList>
            <person name="Magalhaes I.L.F."/>
            <person name="Oliveira U."/>
            <person name="Santos F.R."/>
            <person name="Vidigal T.H.D.A."/>
            <person name="Brescovit A.D."/>
            <person name="Santos A.J."/>
        </authorList>
    </citation>
    <scope>NUCLEOTIDE SEQUENCE</scope>
    <source>
        <tissue evidence="2">Shoot tissue taken approximately 20 cm above the soil surface</tissue>
    </source>
</reference>
<feature type="region of interest" description="Disordered" evidence="1">
    <location>
        <begin position="142"/>
        <end position="165"/>
    </location>
</feature>
<feature type="region of interest" description="Disordered" evidence="1">
    <location>
        <begin position="353"/>
        <end position="387"/>
    </location>
</feature>
<evidence type="ECO:0000256" key="1">
    <source>
        <dbReference type="SAM" id="MobiDB-lite"/>
    </source>
</evidence>
<dbReference type="AlphaFoldDB" id="A0A0A9DMP6"/>
<dbReference type="EMBL" id="GBRH01212868">
    <property type="protein sequence ID" value="JAD85027.1"/>
    <property type="molecule type" value="Transcribed_RNA"/>
</dbReference>
<feature type="compositionally biased region" description="Basic residues" evidence="1">
    <location>
        <begin position="142"/>
        <end position="153"/>
    </location>
</feature>
<protein>
    <submittedName>
        <fullName evidence="2">Uncharacterized protein</fullName>
    </submittedName>
</protein>
<evidence type="ECO:0000313" key="2">
    <source>
        <dbReference type="EMBL" id="JAD85027.1"/>
    </source>
</evidence>
<name>A0A0A9DMP6_ARUDO</name>
<organism evidence="2">
    <name type="scientific">Arundo donax</name>
    <name type="common">Giant reed</name>
    <name type="synonym">Donax arundinaceus</name>
    <dbReference type="NCBI Taxonomy" id="35708"/>
    <lineage>
        <taxon>Eukaryota</taxon>
        <taxon>Viridiplantae</taxon>
        <taxon>Streptophyta</taxon>
        <taxon>Embryophyta</taxon>
        <taxon>Tracheophyta</taxon>
        <taxon>Spermatophyta</taxon>
        <taxon>Magnoliopsida</taxon>
        <taxon>Liliopsida</taxon>
        <taxon>Poales</taxon>
        <taxon>Poaceae</taxon>
        <taxon>PACMAD clade</taxon>
        <taxon>Arundinoideae</taxon>
        <taxon>Arundineae</taxon>
        <taxon>Arundo</taxon>
    </lineage>
</organism>
<sequence length="387" mass="41815">MVYMSSWIRSDIRYFSDEHLDVVVEDVVDDDPVRSLGGVVAVEEDVLRDIVADGDEPGVAEAGDLDLAAAAAPLGGLREAVFVASLHEVVEDAVDVEVDDERAEGGLSVEAVDHGLDPSVVELRRLVALRLAVAGEVSTQRPLRRHATHRRHAHEADLPGAPGAEVPEEVVGAGDEEVHVAGDVVLHAAEGRGEVGVGHVVRPGAHHEQRARDDLLRLLLAGGGHQLPTVLVEVGQLLLQRDHAHHHWGERVESGGAGREADAGEEVLRAVIHAQVRRKQLLHTKPLGDEVSGYETVGVSAGGLVVEEVLAVGRMVGLDERHQTVVVAGVDDGVAEHDDRCHQRPLRRVVLVPMAPRRQQQHQRHGRGRERRHAASVQHGRHLKTGR</sequence>
<feature type="compositionally biased region" description="Basic residues" evidence="1">
    <location>
        <begin position="359"/>
        <end position="387"/>
    </location>
</feature>